<feature type="compositionally biased region" description="Low complexity" evidence="1">
    <location>
        <begin position="495"/>
        <end position="516"/>
    </location>
</feature>
<dbReference type="eggNOG" id="ENOG502RQ22">
    <property type="taxonomic scope" value="Eukaryota"/>
</dbReference>
<dbReference type="VEuPathDB" id="FungiDB:CD36_61190"/>
<sequence length="678" mass="77543">MWITYHKDDPRGEYKHLSPETNYTVGRDENTDIKFWSPKVSRELIELITGPNITNTQLSSSSSSPASTSAVGDKTLLIIRICSRAKTIINGKTYKLLSKDSKPEEIDFTNETKLKIETISQIDKQTGQIITQDTPLFIEWVPLRLYISSNDKYDQIHYKTIIKNHGIDIQIVDNVMDATHYYYDNDIINIEQEEQKNEFKSAIIKGIPILNSQWLQMVLGHEHDNEHYRNTTSVKDWLLDIDYPKYLPNNDYVPKNNRLKLFGDIKLVSLEKIDWLETIIIDFTLLIQQEGDPKNQDYLQSKIGDNQFILIASTPMTTTMNRHNFQTITMDQLWQSIKTNSISDLPKNSLKQLKRTSTTMLSTDKSAATATTSPEVVAPPGRKRRKYEKVDRLHFFSLATAPTTRDSSPKVSILDTNNKSISPESTSQKNTSGDNDSITQEITQLSDPIKKIPTLEQKRKVLNSSQTINLNQNDVLISSNDSNLSIPLPANQLALQSKSNSKSQKSSLNSGSNSSSINTEEENPSIGFKRKNKDKDDDVIVDRKSFKIPKITPKVSLVDAVLKVQELNKPQNFESDFEINENLKNLAIVEVVELVNRRNRNRNRNKGTDGVGNVESRYTGRKNFKKFKKNAPSSNNNRRRIGLYTVEDNLEEEEDEDEEEDGDHNDTTRDDNYYEVYF</sequence>
<organism evidence="3 4">
    <name type="scientific">Candida dubliniensis (strain CD36 / ATCC MYA-646 / CBS 7987 / NCPF 3949 / NRRL Y-17841)</name>
    <name type="common">Yeast</name>
    <dbReference type="NCBI Taxonomy" id="573826"/>
    <lineage>
        <taxon>Eukaryota</taxon>
        <taxon>Fungi</taxon>
        <taxon>Dikarya</taxon>
        <taxon>Ascomycota</taxon>
        <taxon>Saccharomycotina</taxon>
        <taxon>Pichiomycetes</taxon>
        <taxon>Debaryomycetaceae</taxon>
        <taxon>Candida/Lodderomyces clade</taxon>
        <taxon>Candida</taxon>
    </lineage>
</organism>
<feature type="region of interest" description="Disordered" evidence="1">
    <location>
        <begin position="357"/>
        <end position="384"/>
    </location>
</feature>
<dbReference type="InterPro" id="IPR008984">
    <property type="entry name" value="SMAD_FHA_dom_sf"/>
</dbReference>
<dbReference type="SUPFAM" id="SSF49879">
    <property type="entry name" value="SMAD/FHA domain"/>
    <property type="match status" value="1"/>
</dbReference>
<feature type="compositionally biased region" description="Polar residues" evidence="1">
    <location>
        <begin position="357"/>
        <end position="366"/>
    </location>
</feature>
<evidence type="ECO:0000313" key="4">
    <source>
        <dbReference type="Proteomes" id="UP000002605"/>
    </source>
</evidence>
<dbReference type="RefSeq" id="XP_002420900.1">
    <property type="nucleotide sequence ID" value="XM_002420855.1"/>
</dbReference>
<dbReference type="EMBL" id="FM992693">
    <property type="protein sequence ID" value="CAX41053.1"/>
    <property type="molecule type" value="Genomic_DNA"/>
</dbReference>
<dbReference type="HOGENOM" id="CLU_032733_0_0_1"/>
<dbReference type="AlphaFoldDB" id="B9WII8"/>
<feature type="region of interest" description="Disordered" evidence="1">
    <location>
        <begin position="601"/>
        <end position="678"/>
    </location>
</feature>
<dbReference type="OrthoDB" id="4019860at2759"/>
<proteinExistence type="predicted"/>
<evidence type="ECO:0008006" key="5">
    <source>
        <dbReference type="Google" id="ProtNLM"/>
    </source>
</evidence>
<evidence type="ECO:0000313" key="2">
    <source>
        <dbReference type="CGD" id="CAL0000169471"/>
    </source>
</evidence>
<keyword evidence="4" id="KW-1185">Reference proteome</keyword>
<dbReference type="GeneID" id="8048679"/>
<feature type="compositionally biased region" description="Acidic residues" evidence="1">
    <location>
        <begin position="648"/>
        <end position="663"/>
    </location>
</feature>
<gene>
    <name evidence="2" type="ordered locus">Cd36_61190</name>
    <name evidence="3" type="ORF">CD36_61190</name>
</gene>
<name>B9WII8_CANDC</name>
<feature type="region of interest" description="Disordered" evidence="1">
    <location>
        <begin position="495"/>
        <end position="534"/>
    </location>
</feature>
<evidence type="ECO:0000313" key="3">
    <source>
        <dbReference type="EMBL" id="CAX41053.1"/>
    </source>
</evidence>
<feature type="compositionally biased region" description="Basic residues" evidence="1">
    <location>
        <begin position="619"/>
        <end position="629"/>
    </location>
</feature>
<accession>B9WII8</accession>
<dbReference type="KEGG" id="cdu:CD36_61190"/>
<feature type="region of interest" description="Disordered" evidence="1">
    <location>
        <begin position="401"/>
        <end position="436"/>
    </location>
</feature>
<protein>
    <recommendedName>
        <fullName evidence="5">BRCT domain-containing protein</fullName>
    </recommendedName>
</protein>
<dbReference type="Proteomes" id="UP000002605">
    <property type="component" value="Chromosome 6"/>
</dbReference>
<evidence type="ECO:0000256" key="1">
    <source>
        <dbReference type="SAM" id="MobiDB-lite"/>
    </source>
</evidence>
<dbReference type="CGD" id="CAL0000169471">
    <property type="gene designation" value="Cd36_61190"/>
</dbReference>
<reference evidence="3 4" key="1">
    <citation type="journal article" date="2009" name="Genome Res.">
        <title>Comparative genomics of the fungal pathogens Candida dubliniensis and Candida albicans.</title>
        <authorList>
            <person name="Jackson A.P."/>
            <person name="Gamble J.A."/>
            <person name="Yeomans T."/>
            <person name="Moran G.P."/>
            <person name="Saunders D."/>
            <person name="Harris D."/>
            <person name="Aslett M."/>
            <person name="Barrell J.F."/>
            <person name="Butler G."/>
            <person name="Citiulo F."/>
            <person name="Coleman D.C."/>
            <person name="de Groot P.W.J."/>
            <person name="Goodwin T.J."/>
            <person name="Quail M.A."/>
            <person name="McQuillan J."/>
            <person name="Munro C.A."/>
            <person name="Pain A."/>
            <person name="Poulter R.T."/>
            <person name="Rajandream M.A."/>
            <person name="Renauld H."/>
            <person name="Spiering M.J."/>
            <person name="Tivey A."/>
            <person name="Gow N.A.R."/>
            <person name="Barrell B."/>
            <person name="Sullivan D.J."/>
            <person name="Berriman M."/>
        </authorList>
    </citation>
    <scope>NUCLEOTIDE SEQUENCE [LARGE SCALE GENOMIC DNA]</scope>
    <source>
        <strain evidence="4">CD36 / ATCC MYA-646 / CBS 7987 / NCPF 3949 / NRRL Y-17841</strain>
    </source>
</reference>